<accession>A0A1J5B9I6</accession>
<organism evidence="1 2">
    <name type="scientific">Candidatus Beckwithbacteria bacterium CG2_30_44_31</name>
    <dbReference type="NCBI Taxonomy" id="1805035"/>
    <lineage>
        <taxon>Bacteria</taxon>
        <taxon>Candidatus Beckwithiibacteriota</taxon>
    </lineage>
</organism>
<dbReference type="EMBL" id="MNXQ01000033">
    <property type="protein sequence ID" value="OIP03542.1"/>
    <property type="molecule type" value="Genomic_DNA"/>
</dbReference>
<protein>
    <recommendedName>
        <fullName evidence="3">Nucleotidyl transferase AbiEii/AbiGii toxin family protein</fullName>
    </recommendedName>
</protein>
<evidence type="ECO:0000313" key="2">
    <source>
        <dbReference type="Proteomes" id="UP000183605"/>
    </source>
</evidence>
<dbReference type="AlphaFoldDB" id="A0A1J5B9I6"/>
<name>A0A1J5B9I6_9BACT</name>
<dbReference type="InterPro" id="IPR014942">
    <property type="entry name" value="AbiEii"/>
</dbReference>
<proteinExistence type="predicted"/>
<dbReference type="Proteomes" id="UP000183605">
    <property type="component" value="Unassembled WGS sequence"/>
</dbReference>
<gene>
    <name evidence="1" type="ORF">AUK18_01745</name>
</gene>
<comment type="caution">
    <text evidence="1">The sequence shown here is derived from an EMBL/GenBank/DDBJ whole genome shotgun (WGS) entry which is preliminary data.</text>
</comment>
<reference evidence="1 2" key="1">
    <citation type="journal article" date="2016" name="Environ. Microbiol.">
        <title>Genomic resolution of a cold subsurface aquifer community provides metabolic insights for novel microbes adapted to high CO concentrations.</title>
        <authorList>
            <person name="Probst A.J."/>
            <person name="Castelle C.J."/>
            <person name="Singh A."/>
            <person name="Brown C.T."/>
            <person name="Anantharaman K."/>
            <person name="Sharon I."/>
            <person name="Hug L.A."/>
            <person name="Burstein D."/>
            <person name="Emerson J.B."/>
            <person name="Thomas B.C."/>
            <person name="Banfield J.F."/>
        </authorList>
    </citation>
    <scope>NUCLEOTIDE SEQUENCE [LARGE SCALE GENOMIC DNA]</scope>
    <source>
        <strain evidence="1">CG2_30_44_31</strain>
    </source>
</reference>
<dbReference type="Gene3D" id="3.10.450.620">
    <property type="entry name" value="JHP933, nucleotidyltransferase-like core domain"/>
    <property type="match status" value="1"/>
</dbReference>
<dbReference type="Pfam" id="PF08843">
    <property type="entry name" value="AbiEii"/>
    <property type="match status" value="1"/>
</dbReference>
<evidence type="ECO:0000313" key="1">
    <source>
        <dbReference type="EMBL" id="OIP03542.1"/>
    </source>
</evidence>
<sequence>MEAIVEGLRKLLAEPEIRQADAETRRIVVKDALIPYFLKFIYGHKIYRQLAFYGGSCARVVYGLNRMSEDIDLDNSLGLNLANFKKDLGSYIRGELQLKTGDVYCQAGELIKRWTVRLPILHDLDLSANQSEKLHVKLEVSPQKQIAIIVKTPVVRHGKSMVITHWDKATLMAGKMIACLERGAARDYFDLVWYMQQQAKPLEEKLLKDAKVSRTTRQAFLDLEKKIKNIKPIELITDLTPLFPEKIFVEEWVKNFKDFFARYAEFYKTGAV</sequence>
<evidence type="ECO:0008006" key="3">
    <source>
        <dbReference type="Google" id="ProtNLM"/>
    </source>
</evidence>